<comment type="similarity">
    <text evidence="1 6">Belongs to the methyltransferase superfamily. PrmA family.</text>
</comment>
<evidence type="ECO:0000256" key="5">
    <source>
        <dbReference type="ARBA" id="ARBA00022691"/>
    </source>
</evidence>
<dbReference type="HAMAP" id="MF_00735">
    <property type="entry name" value="Methyltr_PrmA"/>
    <property type="match status" value="1"/>
</dbReference>
<evidence type="ECO:0000256" key="4">
    <source>
        <dbReference type="ARBA" id="ARBA00022679"/>
    </source>
</evidence>
<sequence>MSYISLDVSCQEDFIEVFMAELAEIGFSTFQEKEDATGLMAYSEENQIIEASQIEELFAKYKEFTQASYQLGSVEKENWNEDWEKNYEPIEVEGKILVRASFHPPKEGFPFEIIVTPKMSFGTGHHETTYQMLNLMYEMDLKDLNILDAGCGTGILAIFGGLKDAKHLDAYDIDEWAVDNTKENFSLNSIDENSYNIWQGEVESIPNQQYDLILANINKNILLEDIQYLQKHLSDEAYLMLSGFYEKDVKDILNECDKYSLNLVKQSSRNKWSALLLKKNA</sequence>
<dbReference type="EC" id="2.1.1.-" evidence="6"/>
<feature type="binding site" evidence="6">
    <location>
        <position position="129"/>
    </location>
    <ligand>
        <name>S-adenosyl-L-methionine</name>
        <dbReference type="ChEBI" id="CHEBI:59789"/>
    </ligand>
</feature>
<comment type="subcellular location">
    <subcellularLocation>
        <location evidence="6">Cytoplasm</location>
    </subcellularLocation>
</comment>
<keyword evidence="5 6" id="KW-0949">S-adenosyl-L-methionine</keyword>
<dbReference type="Gene3D" id="3.40.50.150">
    <property type="entry name" value="Vaccinia Virus protein VP39"/>
    <property type="match status" value="1"/>
</dbReference>
<dbReference type="NCBIfam" id="NF001785">
    <property type="entry name" value="PRK00517.2-2"/>
    <property type="match status" value="1"/>
</dbReference>
<protein>
    <recommendedName>
        <fullName evidence="6">Ribosomal protein L11 methyltransferase</fullName>
        <shortName evidence="6">L11 Mtase</shortName>
        <ecNumber evidence="6">2.1.1.-</ecNumber>
    </recommendedName>
</protein>
<keyword evidence="7" id="KW-0689">Ribosomal protein</keyword>
<feature type="binding site" evidence="6">
    <location>
        <position position="172"/>
    </location>
    <ligand>
        <name>S-adenosyl-L-methionine</name>
        <dbReference type="ChEBI" id="CHEBI:59789"/>
    </ligand>
</feature>
<evidence type="ECO:0000313" key="7">
    <source>
        <dbReference type="EMBL" id="WMN07670.1"/>
    </source>
</evidence>
<dbReference type="GO" id="GO:0005737">
    <property type="term" value="C:cytoplasm"/>
    <property type="evidence" value="ECO:0007669"/>
    <property type="project" value="UniProtKB-SubCell"/>
</dbReference>
<dbReference type="GO" id="GO:0008276">
    <property type="term" value="F:protein methyltransferase activity"/>
    <property type="evidence" value="ECO:0007669"/>
    <property type="project" value="UniProtKB-UniRule"/>
</dbReference>
<keyword evidence="3 6" id="KW-0489">Methyltransferase</keyword>
<dbReference type="PIRSF" id="PIRSF000401">
    <property type="entry name" value="RPL11_MTase"/>
    <property type="match status" value="1"/>
</dbReference>
<keyword evidence="8" id="KW-1185">Reference proteome</keyword>
<dbReference type="GO" id="GO:0005840">
    <property type="term" value="C:ribosome"/>
    <property type="evidence" value="ECO:0007669"/>
    <property type="project" value="UniProtKB-KW"/>
</dbReference>
<dbReference type="Proteomes" id="UP001244443">
    <property type="component" value="Chromosome"/>
</dbReference>
<dbReference type="SUPFAM" id="SSF53335">
    <property type="entry name" value="S-adenosyl-L-methionine-dependent methyltransferases"/>
    <property type="match status" value="1"/>
</dbReference>
<name>A0AA51RDR9_9BACT</name>
<feature type="binding site" evidence="6">
    <location>
        <position position="150"/>
    </location>
    <ligand>
        <name>S-adenosyl-L-methionine</name>
        <dbReference type="ChEBI" id="CHEBI:59789"/>
    </ligand>
</feature>
<evidence type="ECO:0000256" key="6">
    <source>
        <dbReference type="HAMAP-Rule" id="MF_00735"/>
    </source>
</evidence>
<evidence type="ECO:0000313" key="8">
    <source>
        <dbReference type="Proteomes" id="UP001244443"/>
    </source>
</evidence>
<dbReference type="Pfam" id="PF06325">
    <property type="entry name" value="PrmA"/>
    <property type="match status" value="1"/>
</dbReference>
<dbReference type="InterPro" id="IPR029063">
    <property type="entry name" value="SAM-dependent_MTases_sf"/>
</dbReference>
<evidence type="ECO:0000256" key="1">
    <source>
        <dbReference type="ARBA" id="ARBA00009741"/>
    </source>
</evidence>
<keyword evidence="7" id="KW-0687">Ribonucleoprotein</keyword>
<dbReference type="CDD" id="cd02440">
    <property type="entry name" value="AdoMet_MTases"/>
    <property type="match status" value="1"/>
</dbReference>
<dbReference type="PANTHER" id="PTHR43648">
    <property type="entry name" value="ELECTRON TRANSFER FLAVOPROTEIN BETA SUBUNIT LYSINE METHYLTRANSFERASE"/>
    <property type="match status" value="1"/>
</dbReference>
<keyword evidence="2 6" id="KW-0963">Cytoplasm</keyword>
<comment type="catalytic activity">
    <reaction evidence="6">
        <text>L-lysyl-[protein] + 3 S-adenosyl-L-methionine = N(6),N(6),N(6)-trimethyl-L-lysyl-[protein] + 3 S-adenosyl-L-homocysteine + 3 H(+)</text>
        <dbReference type="Rhea" id="RHEA:54192"/>
        <dbReference type="Rhea" id="RHEA-COMP:9752"/>
        <dbReference type="Rhea" id="RHEA-COMP:13826"/>
        <dbReference type="ChEBI" id="CHEBI:15378"/>
        <dbReference type="ChEBI" id="CHEBI:29969"/>
        <dbReference type="ChEBI" id="CHEBI:57856"/>
        <dbReference type="ChEBI" id="CHEBI:59789"/>
        <dbReference type="ChEBI" id="CHEBI:61961"/>
    </reaction>
</comment>
<dbReference type="PANTHER" id="PTHR43648:SF1">
    <property type="entry name" value="ELECTRON TRANSFER FLAVOPROTEIN BETA SUBUNIT LYSINE METHYLTRANSFERASE"/>
    <property type="match status" value="1"/>
</dbReference>
<dbReference type="AlphaFoldDB" id="A0AA51RDR9"/>
<accession>A0AA51RDR9</accession>
<gene>
    <name evidence="6 7" type="primary">prmA</name>
    <name evidence="7" type="ORF">QYS48_08000</name>
</gene>
<evidence type="ECO:0000256" key="3">
    <source>
        <dbReference type="ARBA" id="ARBA00022603"/>
    </source>
</evidence>
<dbReference type="InterPro" id="IPR050078">
    <property type="entry name" value="Ribosomal_L11_MeTrfase_PrmA"/>
</dbReference>
<feature type="binding site" evidence="6">
    <location>
        <position position="216"/>
    </location>
    <ligand>
        <name>S-adenosyl-L-methionine</name>
        <dbReference type="ChEBI" id="CHEBI:59789"/>
    </ligand>
</feature>
<dbReference type="InterPro" id="IPR004498">
    <property type="entry name" value="Ribosomal_PrmA_MeTrfase"/>
</dbReference>
<evidence type="ECO:0000256" key="2">
    <source>
        <dbReference type="ARBA" id="ARBA00022490"/>
    </source>
</evidence>
<dbReference type="RefSeq" id="WP_308357862.1">
    <property type="nucleotide sequence ID" value="NZ_CP129970.2"/>
</dbReference>
<dbReference type="GO" id="GO:0032259">
    <property type="term" value="P:methylation"/>
    <property type="evidence" value="ECO:0007669"/>
    <property type="project" value="UniProtKB-KW"/>
</dbReference>
<comment type="function">
    <text evidence="6">Methylates ribosomal protein L11.</text>
</comment>
<keyword evidence="4 6" id="KW-0808">Transferase</keyword>
<proteinExistence type="inferred from homology"/>
<organism evidence="7 8">
    <name type="scientific">Marivirga arenosa</name>
    <dbReference type="NCBI Taxonomy" id="3059076"/>
    <lineage>
        <taxon>Bacteria</taxon>
        <taxon>Pseudomonadati</taxon>
        <taxon>Bacteroidota</taxon>
        <taxon>Cytophagia</taxon>
        <taxon>Cytophagales</taxon>
        <taxon>Marivirgaceae</taxon>
        <taxon>Marivirga</taxon>
    </lineage>
</organism>
<dbReference type="EMBL" id="CP129970">
    <property type="protein sequence ID" value="WMN07670.1"/>
    <property type="molecule type" value="Genomic_DNA"/>
</dbReference>
<reference evidence="7" key="1">
    <citation type="submission" date="2023-08" db="EMBL/GenBank/DDBJ databases">
        <title>Comparative genomics and taxonomic characterization of three novel marine species of genus Marivirga.</title>
        <authorList>
            <person name="Muhammad N."/>
            <person name="Kim S.-G."/>
        </authorList>
    </citation>
    <scope>NUCLEOTIDE SEQUENCE [LARGE SCALE GENOMIC DNA]</scope>
    <source>
        <strain evidence="7">ABR2-2</strain>
    </source>
</reference>